<accession>A0A0F9F886</accession>
<dbReference type="AlphaFoldDB" id="A0A0F9F886"/>
<evidence type="ECO:0000313" key="1">
    <source>
        <dbReference type="EMBL" id="KKL82609.1"/>
    </source>
</evidence>
<name>A0A0F9F886_9ZZZZ</name>
<sequence length="93" mass="10525">MDRYVIRHDGYWECKTHVVEVAALAAAHSAADDKGCKVGVYKLMREVNPQPKVVIEDIDDVLASLYESRHDKLHSIVIALKELGVKTLEHRTE</sequence>
<proteinExistence type="predicted"/>
<organism evidence="1">
    <name type="scientific">marine sediment metagenome</name>
    <dbReference type="NCBI Taxonomy" id="412755"/>
    <lineage>
        <taxon>unclassified sequences</taxon>
        <taxon>metagenomes</taxon>
        <taxon>ecological metagenomes</taxon>
    </lineage>
</organism>
<protein>
    <submittedName>
        <fullName evidence="1">Uncharacterized protein</fullName>
    </submittedName>
</protein>
<gene>
    <name evidence="1" type="ORF">LCGC14_1983050</name>
</gene>
<comment type="caution">
    <text evidence="1">The sequence shown here is derived from an EMBL/GenBank/DDBJ whole genome shotgun (WGS) entry which is preliminary data.</text>
</comment>
<reference evidence="1" key="1">
    <citation type="journal article" date="2015" name="Nature">
        <title>Complex archaea that bridge the gap between prokaryotes and eukaryotes.</title>
        <authorList>
            <person name="Spang A."/>
            <person name="Saw J.H."/>
            <person name="Jorgensen S.L."/>
            <person name="Zaremba-Niedzwiedzka K."/>
            <person name="Martijn J."/>
            <person name="Lind A.E."/>
            <person name="van Eijk R."/>
            <person name="Schleper C."/>
            <person name="Guy L."/>
            <person name="Ettema T.J."/>
        </authorList>
    </citation>
    <scope>NUCLEOTIDE SEQUENCE</scope>
</reference>
<dbReference type="EMBL" id="LAZR01022228">
    <property type="protein sequence ID" value="KKL82609.1"/>
    <property type="molecule type" value="Genomic_DNA"/>
</dbReference>